<proteinExistence type="inferred from homology"/>
<keyword evidence="4" id="KW-0378">Hydrolase</keyword>
<gene>
    <name evidence="6" type="ORF">NEMVEDRAFT_v1g990</name>
</gene>
<dbReference type="Gene3D" id="1.20.120.980">
    <property type="entry name" value="Serine carboxypeptidase S28, SKS domain"/>
    <property type="match status" value="1"/>
</dbReference>
<dbReference type="SUPFAM" id="SSF53474">
    <property type="entry name" value="alpha/beta-Hydrolases"/>
    <property type="match status" value="1"/>
</dbReference>
<dbReference type="Gene3D" id="3.40.50.1820">
    <property type="entry name" value="alpha/beta hydrolase"/>
    <property type="match status" value="1"/>
</dbReference>
<keyword evidence="5" id="KW-0325">Glycoprotein</keyword>
<dbReference type="PhylomeDB" id="A7T2S3"/>
<keyword evidence="2" id="KW-0645">Protease</keyword>
<evidence type="ECO:0000313" key="6">
    <source>
        <dbReference type="EMBL" id="EDO29742.1"/>
    </source>
</evidence>
<dbReference type="eggNOG" id="KOG2183">
    <property type="taxonomic scope" value="Eukaryota"/>
</dbReference>
<evidence type="ECO:0000256" key="2">
    <source>
        <dbReference type="ARBA" id="ARBA00022670"/>
    </source>
</evidence>
<sequence length="283" mass="31447">FKTGTFEQTVDHFNFIQSGTFKQRYLYTEKYWDGKGPIFFYSGNEGGITGFWENSGFVFEAAKNFSALVIFGEHRYYGESLPFGQDSFKIENIGYLSIEQALADFATLIPALKKQFKAEEKPVVSFGGSYGGMLSAYLRFKYPNVIQAALAASAPIYFIADLSIRDFFFPAVTRDFKNADPKCPDLVRAGFIELDNLKKEGLKGLDAISKAFKLCKPLKSADQINHLIGWIRNAFTIIAMCDYPYATDFLAPLPANPVNYACKLLATASDRLSGLADAAGLAY</sequence>
<dbReference type="ESTHER" id="nemve-a7rk54">
    <property type="family name" value="Prolylcarboxypeptidase"/>
</dbReference>
<evidence type="ECO:0000313" key="7">
    <source>
        <dbReference type="Proteomes" id="UP000001593"/>
    </source>
</evidence>
<comment type="similarity">
    <text evidence="1">Belongs to the peptidase S28 family.</text>
</comment>
<dbReference type="PANTHER" id="PTHR11010">
    <property type="entry name" value="PROTEASE S28 PRO-X CARBOXYPEPTIDASE-RELATED"/>
    <property type="match status" value="1"/>
</dbReference>
<dbReference type="MEROPS" id="S28.002"/>
<keyword evidence="3" id="KW-0732">Signal</keyword>
<keyword evidence="7" id="KW-1185">Reference proteome</keyword>
<dbReference type="Proteomes" id="UP000001593">
    <property type="component" value="Unassembled WGS sequence"/>
</dbReference>
<dbReference type="AlphaFoldDB" id="A7T2S3"/>
<dbReference type="PANTHER" id="PTHR11010:SF107">
    <property type="entry name" value="DIPEPTIDYL PEPTIDASE 2"/>
    <property type="match status" value="1"/>
</dbReference>
<protein>
    <submittedName>
        <fullName evidence="6">Uncharacterized protein</fullName>
    </submittedName>
</protein>
<evidence type="ECO:0000256" key="3">
    <source>
        <dbReference type="ARBA" id="ARBA00022729"/>
    </source>
</evidence>
<feature type="non-terminal residue" evidence="6">
    <location>
        <position position="283"/>
    </location>
</feature>
<dbReference type="InterPro" id="IPR042269">
    <property type="entry name" value="Ser_carbopepase_S28_SKS"/>
</dbReference>
<feature type="non-terminal residue" evidence="6">
    <location>
        <position position="1"/>
    </location>
</feature>
<dbReference type="GO" id="GO:0070008">
    <property type="term" value="F:serine-type exopeptidase activity"/>
    <property type="evidence" value="ECO:0007669"/>
    <property type="project" value="InterPro"/>
</dbReference>
<dbReference type="GO" id="GO:0006508">
    <property type="term" value="P:proteolysis"/>
    <property type="evidence" value="ECO:0007669"/>
    <property type="project" value="UniProtKB-KW"/>
</dbReference>
<dbReference type="InParanoid" id="A7T2S3"/>
<evidence type="ECO:0000256" key="1">
    <source>
        <dbReference type="ARBA" id="ARBA00011079"/>
    </source>
</evidence>
<evidence type="ECO:0000256" key="5">
    <source>
        <dbReference type="ARBA" id="ARBA00023180"/>
    </source>
</evidence>
<name>A7T2S3_NEMVE</name>
<reference evidence="6 7" key="1">
    <citation type="journal article" date="2007" name="Science">
        <title>Sea anemone genome reveals ancestral eumetazoan gene repertoire and genomic organization.</title>
        <authorList>
            <person name="Putnam N.H."/>
            <person name="Srivastava M."/>
            <person name="Hellsten U."/>
            <person name="Dirks B."/>
            <person name="Chapman J."/>
            <person name="Salamov A."/>
            <person name="Terry A."/>
            <person name="Shapiro H."/>
            <person name="Lindquist E."/>
            <person name="Kapitonov V.V."/>
            <person name="Jurka J."/>
            <person name="Genikhovich G."/>
            <person name="Grigoriev I.V."/>
            <person name="Lucas S.M."/>
            <person name="Steele R.E."/>
            <person name="Finnerty J.R."/>
            <person name="Technau U."/>
            <person name="Martindale M.Q."/>
            <person name="Rokhsar D.S."/>
        </authorList>
    </citation>
    <scope>NUCLEOTIDE SEQUENCE [LARGE SCALE GENOMIC DNA]</scope>
    <source>
        <strain evidence="7">CH2 X CH6</strain>
    </source>
</reference>
<dbReference type="EMBL" id="DS470316">
    <property type="protein sequence ID" value="EDO29742.1"/>
    <property type="molecule type" value="Genomic_DNA"/>
</dbReference>
<organism evidence="6 7">
    <name type="scientific">Nematostella vectensis</name>
    <name type="common">Starlet sea anemone</name>
    <dbReference type="NCBI Taxonomy" id="45351"/>
    <lineage>
        <taxon>Eukaryota</taxon>
        <taxon>Metazoa</taxon>
        <taxon>Cnidaria</taxon>
        <taxon>Anthozoa</taxon>
        <taxon>Hexacorallia</taxon>
        <taxon>Actiniaria</taxon>
        <taxon>Edwardsiidae</taxon>
        <taxon>Nematostella</taxon>
    </lineage>
</organism>
<dbReference type="KEGG" id="nve:5500388"/>
<dbReference type="InterPro" id="IPR008758">
    <property type="entry name" value="Peptidase_S28"/>
</dbReference>
<dbReference type="GO" id="GO:0008239">
    <property type="term" value="F:dipeptidyl-peptidase activity"/>
    <property type="evidence" value="ECO:0000318"/>
    <property type="project" value="GO_Central"/>
</dbReference>
<dbReference type="Pfam" id="PF05577">
    <property type="entry name" value="Peptidase_S28"/>
    <property type="match status" value="1"/>
</dbReference>
<dbReference type="InterPro" id="IPR029058">
    <property type="entry name" value="AB_hydrolase_fold"/>
</dbReference>
<dbReference type="HOGENOM" id="CLU_020959_1_0_1"/>
<evidence type="ECO:0000256" key="4">
    <source>
        <dbReference type="ARBA" id="ARBA00022801"/>
    </source>
</evidence>
<accession>A7T2S3</accession>